<dbReference type="InterPro" id="IPR036567">
    <property type="entry name" value="RHF-like"/>
</dbReference>
<evidence type="ECO:0000313" key="5">
    <source>
        <dbReference type="Proteomes" id="UP001253458"/>
    </source>
</evidence>
<name>A0AAJ2BT22_ACIDE</name>
<dbReference type="Proteomes" id="UP001253458">
    <property type="component" value="Unassembled WGS sequence"/>
</dbReference>
<dbReference type="RefSeq" id="WP_209819400.1">
    <property type="nucleotide sequence ID" value="NZ_JAVDTL010000003.1"/>
</dbReference>
<protein>
    <submittedName>
        <fullName evidence="2">Siroheme synthase (Precorrin-2 oxidase/ferrochelatase)</fullName>
    </submittedName>
</protein>
<evidence type="ECO:0000313" key="2">
    <source>
        <dbReference type="EMBL" id="MDR6766793.1"/>
    </source>
</evidence>
<organism evidence="2 5">
    <name type="scientific">Acidovorax delafieldii</name>
    <name type="common">Pseudomonas delafieldii</name>
    <dbReference type="NCBI Taxonomy" id="47920"/>
    <lineage>
        <taxon>Bacteria</taxon>
        <taxon>Pseudomonadati</taxon>
        <taxon>Pseudomonadota</taxon>
        <taxon>Betaproteobacteria</taxon>
        <taxon>Burkholderiales</taxon>
        <taxon>Comamonadaceae</taxon>
        <taxon>Acidovorax</taxon>
    </lineage>
</organism>
<reference evidence="2 4" key="1">
    <citation type="submission" date="2023-07" db="EMBL/GenBank/DDBJ databases">
        <title>Sorghum-associated microbial communities from plants grown in Nebraska, USA.</title>
        <authorList>
            <person name="Schachtman D."/>
        </authorList>
    </citation>
    <scope>NUCLEOTIDE SEQUENCE</scope>
    <source>
        <strain evidence="3 4">BE105</strain>
        <strain evidence="2">BE69</strain>
    </source>
</reference>
<dbReference type="EMBL" id="JAVDTS010000004">
    <property type="protein sequence ID" value="MDR6838490.1"/>
    <property type="molecule type" value="Genomic_DNA"/>
</dbReference>
<proteinExistence type="predicted"/>
<dbReference type="AlphaFoldDB" id="A0AAJ2BT22"/>
<dbReference type="SUPFAM" id="SSF69754">
    <property type="entry name" value="Ribosome binding protein Y (YfiA homologue)"/>
    <property type="match status" value="1"/>
</dbReference>
<dbReference type="Proteomes" id="UP001249076">
    <property type="component" value="Unassembled WGS sequence"/>
</dbReference>
<evidence type="ECO:0000256" key="1">
    <source>
        <dbReference type="SAM" id="MobiDB-lite"/>
    </source>
</evidence>
<feature type="compositionally biased region" description="Basic residues" evidence="1">
    <location>
        <begin position="96"/>
        <end position="108"/>
    </location>
</feature>
<sequence>MQILVRTHHPEAAQLRETVERRVRFAFRRLNALVPRADIKLDHINGPRGGADKRCQIALHTDGAGPVVVSSVARDWRCALDGALASAARHLLRAWRRQATPRRQRRRDRTAGAEHSGATEQPT</sequence>
<comment type="caution">
    <text evidence="2">The sequence shown here is derived from an EMBL/GenBank/DDBJ whole genome shotgun (WGS) entry which is preliminary data.</text>
</comment>
<keyword evidence="4" id="KW-1185">Reference proteome</keyword>
<dbReference type="EMBL" id="JAVDTL010000003">
    <property type="protein sequence ID" value="MDR6766793.1"/>
    <property type="molecule type" value="Genomic_DNA"/>
</dbReference>
<evidence type="ECO:0000313" key="3">
    <source>
        <dbReference type="EMBL" id="MDR6838490.1"/>
    </source>
</evidence>
<feature type="region of interest" description="Disordered" evidence="1">
    <location>
        <begin position="96"/>
        <end position="123"/>
    </location>
</feature>
<evidence type="ECO:0000313" key="4">
    <source>
        <dbReference type="Proteomes" id="UP001249076"/>
    </source>
</evidence>
<dbReference type="Gene3D" id="3.30.160.100">
    <property type="entry name" value="Ribosome hibernation promotion factor-like"/>
    <property type="match status" value="1"/>
</dbReference>
<gene>
    <name evidence="2" type="ORF">J2W88_002068</name>
    <name evidence="3" type="ORF">J2W93_003331</name>
</gene>
<accession>A0AAJ2BT22</accession>